<organism evidence="1 2">
    <name type="scientific">Hibiscus sabdariffa</name>
    <name type="common">roselle</name>
    <dbReference type="NCBI Taxonomy" id="183260"/>
    <lineage>
        <taxon>Eukaryota</taxon>
        <taxon>Viridiplantae</taxon>
        <taxon>Streptophyta</taxon>
        <taxon>Embryophyta</taxon>
        <taxon>Tracheophyta</taxon>
        <taxon>Spermatophyta</taxon>
        <taxon>Magnoliopsida</taxon>
        <taxon>eudicotyledons</taxon>
        <taxon>Gunneridae</taxon>
        <taxon>Pentapetalae</taxon>
        <taxon>rosids</taxon>
        <taxon>malvids</taxon>
        <taxon>Malvales</taxon>
        <taxon>Malvaceae</taxon>
        <taxon>Malvoideae</taxon>
        <taxon>Hibiscus</taxon>
    </lineage>
</organism>
<comment type="caution">
    <text evidence="1">The sequence shown here is derived from an EMBL/GenBank/DDBJ whole genome shotgun (WGS) entry which is preliminary data.</text>
</comment>
<dbReference type="Proteomes" id="UP001396334">
    <property type="component" value="Unassembled WGS sequence"/>
</dbReference>
<protein>
    <submittedName>
        <fullName evidence="1">Uncharacterized protein</fullName>
    </submittedName>
</protein>
<accession>A0ABR2TIH2</accession>
<evidence type="ECO:0000313" key="2">
    <source>
        <dbReference type="Proteomes" id="UP001396334"/>
    </source>
</evidence>
<keyword evidence="2" id="KW-1185">Reference proteome</keyword>
<evidence type="ECO:0000313" key="1">
    <source>
        <dbReference type="EMBL" id="KAK9036953.1"/>
    </source>
</evidence>
<sequence length="185" mass="20227">MVFKVSVFEFDQCFSPNSIWADEEDSVDTSMSSREGKRSKSLGQSIGTSLCSLKDGRVEVELAKVDVQILVDDVGVSGVDFNRSNGIESSAAGFSKDIFNAFIDSCNADAFALDDGQKQSVSDHGDSFVYSQRHISHDGSHLTTHHIKNELSLRVDHDDTHEVGLLLCQQLGARSGENKQAIQED</sequence>
<reference evidence="1 2" key="1">
    <citation type="journal article" date="2024" name="G3 (Bethesda)">
        <title>Genome assembly of Hibiscus sabdariffa L. provides insights into metabolisms of medicinal natural products.</title>
        <authorList>
            <person name="Kim T."/>
        </authorList>
    </citation>
    <scope>NUCLEOTIDE SEQUENCE [LARGE SCALE GENOMIC DNA]</scope>
    <source>
        <strain evidence="1">TK-2024</strain>
        <tissue evidence="1">Old leaves</tissue>
    </source>
</reference>
<dbReference type="EMBL" id="JBBPBN010000005">
    <property type="protein sequence ID" value="KAK9036953.1"/>
    <property type="molecule type" value="Genomic_DNA"/>
</dbReference>
<proteinExistence type="predicted"/>
<name>A0ABR2TIH2_9ROSI</name>
<gene>
    <name evidence="1" type="ORF">V6N11_021876</name>
</gene>